<dbReference type="RefSeq" id="WP_014812036.1">
    <property type="nucleotide sequence ID" value="NC_018025.1"/>
</dbReference>
<name>I4CBH5_DESTA</name>
<keyword evidence="3" id="KW-1185">Reference proteome</keyword>
<dbReference type="Gene3D" id="2.20.28.10">
    <property type="match status" value="1"/>
</dbReference>
<sequence>MDKNTWKCSNCGYTFDTDATANPPETCPSCRTKCEFLNVTCYIPECGMSGQDPRLGSK</sequence>
<dbReference type="SUPFAM" id="SSF57802">
    <property type="entry name" value="Rubredoxin-like"/>
    <property type="match status" value="1"/>
</dbReference>
<dbReference type="KEGG" id="dti:Desti_4282"/>
<evidence type="ECO:0000313" key="2">
    <source>
        <dbReference type="EMBL" id="AFM26916.1"/>
    </source>
</evidence>
<dbReference type="AlphaFoldDB" id="I4CBH5"/>
<reference evidence="3" key="1">
    <citation type="submission" date="2012-06" db="EMBL/GenBank/DDBJ databases">
        <title>Complete sequence of chromosome of Desulfomonile tiedjei DSM 6799.</title>
        <authorList>
            <person name="Lucas S."/>
            <person name="Copeland A."/>
            <person name="Lapidus A."/>
            <person name="Glavina del Rio T."/>
            <person name="Dalin E."/>
            <person name="Tice H."/>
            <person name="Bruce D."/>
            <person name="Goodwin L."/>
            <person name="Pitluck S."/>
            <person name="Peters L."/>
            <person name="Ovchinnikova G."/>
            <person name="Zeytun A."/>
            <person name="Lu M."/>
            <person name="Kyrpides N."/>
            <person name="Mavromatis K."/>
            <person name="Ivanova N."/>
            <person name="Brettin T."/>
            <person name="Detter J.C."/>
            <person name="Han C."/>
            <person name="Larimer F."/>
            <person name="Land M."/>
            <person name="Hauser L."/>
            <person name="Markowitz V."/>
            <person name="Cheng J.-F."/>
            <person name="Hugenholtz P."/>
            <person name="Woyke T."/>
            <person name="Wu D."/>
            <person name="Spring S."/>
            <person name="Schroeder M."/>
            <person name="Brambilla E."/>
            <person name="Klenk H.-P."/>
            <person name="Eisen J.A."/>
        </authorList>
    </citation>
    <scope>NUCLEOTIDE SEQUENCE [LARGE SCALE GENOMIC DNA]</scope>
    <source>
        <strain evidence="3">ATCC 49306 / DSM 6799 / DCB-1</strain>
    </source>
</reference>
<dbReference type="Pfam" id="PF21349">
    <property type="entry name" value="RUBY_RBDX"/>
    <property type="match status" value="1"/>
</dbReference>
<accession>I4CBH5</accession>
<evidence type="ECO:0000259" key="1">
    <source>
        <dbReference type="Pfam" id="PF21349"/>
    </source>
</evidence>
<dbReference type="STRING" id="706587.Desti_4282"/>
<gene>
    <name evidence="2" type="ordered locus">Desti_4282</name>
</gene>
<dbReference type="HOGENOM" id="CLU_202417_0_0_7"/>
<dbReference type="eggNOG" id="COG1592">
    <property type="taxonomic scope" value="Bacteria"/>
</dbReference>
<evidence type="ECO:0000313" key="3">
    <source>
        <dbReference type="Proteomes" id="UP000006055"/>
    </source>
</evidence>
<feature type="domain" description="Rubrerythrin rubredoxin-like" evidence="1">
    <location>
        <begin position="6"/>
        <end position="35"/>
    </location>
</feature>
<organism evidence="2 3">
    <name type="scientific">Desulfomonile tiedjei (strain ATCC 49306 / DSM 6799 / DCB-1)</name>
    <dbReference type="NCBI Taxonomy" id="706587"/>
    <lineage>
        <taxon>Bacteria</taxon>
        <taxon>Pseudomonadati</taxon>
        <taxon>Thermodesulfobacteriota</taxon>
        <taxon>Desulfomonilia</taxon>
        <taxon>Desulfomonilales</taxon>
        <taxon>Desulfomonilaceae</taxon>
        <taxon>Desulfomonile</taxon>
    </lineage>
</organism>
<proteinExistence type="predicted"/>
<protein>
    <recommendedName>
        <fullName evidence="1">Rubrerythrin rubredoxin-like domain-containing protein</fullName>
    </recommendedName>
</protein>
<dbReference type="Proteomes" id="UP000006055">
    <property type="component" value="Chromosome"/>
</dbReference>
<dbReference type="EMBL" id="CP003360">
    <property type="protein sequence ID" value="AFM26916.1"/>
    <property type="molecule type" value="Genomic_DNA"/>
</dbReference>
<dbReference type="InterPro" id="IPR048574">
    <property type="entry name" value="RUBY_RBDX"/>
</dbReference>